<reference evidence="5" key="1">
    <citation type="submission" date="2021-01" db="EMBL/GenBank/DDBJ databases">
        <authorList>
            <consortium name="Aspergillus puulaauensis MK2 genome sequencing consortium"/>
            <person name="Kazuki M."/>
            <person name="Futagami T."/>
        </authorList>
    </citation>
    <scope>NUCLEOTIDE SEQUENCE</scope>
    <source>
        <strain evidence="5">MK2</strain>
    </source>
</reference>
<organism evidence="5 6">
    <name type="scientific">Aspergillus puulaauensis</name>
    <dbReference type="NCBI Taxonomy" id="1220207"/>
    <lineage>
        <taxon>Eukaryota</taxon>
        <taxon>Fungi</taxon>
        <taxon>Dikarya</taxon>
        <taxon>Ascomycota</taxon>
        <taxon>Pezizomycotina</taxon>
        <taxon>Eurotiomycetes</taxon>
        <taxon>Eurotiomycetidae</taxon>
        <taxon>Eurotiales</taxon>
        <taxon>Aspergillaceae</taxon>
        <taxon>Aspergillus</taxon>
    </lineage>
</organism>
<keyword evidence="6" id="KW-1185">Reference proteome</keyword>
<evidence type="ECO:0000313" key="6">
    <source>
        <dbReference type="Proteomes" id="UP000654913"/>
    </source>
</evidence>
<dbReference type="PANTHER" id="PTHR43142:SF11">
    <property type="entry name" value="CARBOXYLIC ESTER HYDROLASE"/>
    <property type="match status" value="1"/>
</dbReference>
<dbReference type="PROSITE" id="PS00122">
    <property type="entry name" value="CARBOXYLESTERASE_B_1"/>
    <property type="match status" value="1"/>
</dbReference>
<dbReference type="InterPro" id="IPR002018">
    <property type="entry name" value="CarbesteraseB"/>
</dbReference>
<dbReference type="Proteomes" id="UP000654913">
    <property type="component" value="Chromosome 6"/>
</dbReference>
<evidence type="ECO:0000256" key="3">
    <source>
        <dbReference type="RuleBase" id="RU361235"/>
    </source>
</evidence>
<evidence type="ECO:0000313" key="5">
    <source>
        <dbReference type="EMBL" id="BCS27728.1"/>
    </source>
</evidence>
<protein>
    <recommendedName>
        <fullName evidence="3">Carboxylic ester hydrolase</fullName>
        <ecNumber evidence="3">3.1.1.-</ecNumber>
    </recommendedName>
</protein>
<dbReference type="AlphaFoldDB" id="A0A7R8ASB0"/>
<sequence>MEGSYIFSHAQLGKIHGLEQGSTVQFLGLQYGDLADSFSPPSVHDGKETDILDARHYGPSAPSAPNAIETEFGHLQHALPYTATLQSATECLNLNITMPNKFSASNQLPVVAFLHGGGFAIGSNSWPQYDFRRLVELSISGSTPIIGVNINYRLGPFGFLHSKEMAANGYCRNNALQDQKTALLWIKKYIRGFGGDPLNVTLVGESAGGGTNLLLKPADPSVNEFTYTRVVEALGLGNLSPANRVDALRTTPAEKLMAALPPGLPFLPSTGGDLNLPVDNYESIYAGQTGNKAHLGKAWCEQIMVGDCQMDGSILALMVGPQDGEFVPRFKRAIEKALGSERAALIFNAYNITESTSDSDNYTRILNFGNDIKFLAPVIVYAHGWDANTFVYFFNEPNTWEGPWKGRAHHILDVAYLFQNYNDHLTPTQQETAITFGEDLIRFANGQAPWPVFNFTAKHTNAKVYGAADPSSVKSRIEVASGPGVRTERRQTIFSLSSTILLGELSDAWDAFMADRS</sequence>
<evidence type="ECO:0000259" key="4">
    <source>
        <dbReference type="Pfam" id="PF00135"/>
    </source>
</evidence>
<reference evidence="5" key="2">
    <citation type="submission" date="2021-02" db="EMBL/GenBank/DDBJ databases">
        <title>Aspergillus puulaauensis MK2 genome sequence.</title>
        <authorList>
            <person name="Futagami T."/>
            <person name="Mori K."/>
            <person name="Kadooka C."/>
            <person name="Tanaka T."/>
        </authorList>
    </citation>
    <scope>NUCLEOTIDE SEQUENCE</scope>
    <source>
        <strain evidence="5">MK2</strain>
    </source>
</reference>
<dbReference type="GO" id="GO:0016787">
    <property type="term" value="F:hydrolase activity"/>
    <property type="evidence" value="ECO:0007669"/>
    <property type="project" value="UniProtKB-KW"/>
</dbReference>
<accession>A0A7R8ASB0</accession>
<keyword evidence="2 3" id="KW-0378">Hydrolase</keyword>
<dbReference type="EC" id="3.1.1.-" evidence="3"/>
<feature type="domain" description="Carboxylesterase type B" evidence="4">
    <location>
        <begin position="10"/>
        <end position="210"/>
    </location>
</feature>
<evidence type="ECO:0000256" key="2">
    <source>
        <dbReference type="ARBA" id="ARBA00022801"/>
    </source>
</evidence>
<comment type="similarity">
    <text evidence="1 3">Belongs to the type-B carboxylesterase/lipase family.</text>
</comment>
<dbReference type="EMBL" id="AP024448">
    <property type="protein sequence ID" value="BCS27728.1"/>
    <property type="molecule type" value="Genomic_DNA"/>
</dbReference>
<dbReference type="InterPro" id="IPR029058">
    <property type="entry name" value="AB_hydrolase_fold"/>
</dbReference>
<dbReference type="KEGG" id="apuu:APUU_60776S"/>
<proteinExistence type="inferred from homology"/>
<dbReference type="Pfam" id="PF00135">
    <property type="entry name" value="COesterase"/>
    <property type="match status" value="2"/>
</dbReference>
<dbReference type="PANTHER" id="PTHR43142">
    <property type="entry name" value="CARBOXYLIC ESTER HYDROLASE"/>
    <property type="match status" value="1"/>
</dbReference>
<dbReference type="GeneID" id="64977733"/>
<evidence type="ECO:0000256" key="1">
    <source>
        <dbReference type="ARBA" id="ARBA00005964"/>
    </source>
</evidence>
<dbReference type="InterPro" id="IPR019826">
    <property type="entry name" value="Carboxylesterase_B_AS"/>
</dbReference>
<dbReference type="OrthoDB" id="3200163at2759"/>
<dbReference type="Gene3D" id="3.40.50.1820">
    <property type="entry name" value="alpha/beta hydrolase"/>
    <property type="match status" value="2"/>
</dbReference>
<name>A0A7R8ASB0_9EURO</name>
<dbReference type="SUPFAM" id="SSF53474">
    <property type="entry name" value="alpha/beta-Hydrolases"/>
    <property type="match status" value="1"/>
</dbReference>
<dbReference type="RefSeq" id="XP_041559922.1">
    <property type="nucleotide sequence ID" value="XM_041694053.1"/>
</dbReference>
<feature type="domain" description="Carboxylesterase type B" evidence="4">
    <location>
        <begin position="223"/>
        <end position="425"/>
    </location>
</feature>
<gene>
    <name evidence="5" type="ORF">APUU_60776S</name>
</gene>